<dbReference type="AlphaFoldDB" id="A0RWP4"/>
<dbReference type="EnsemblBacteria" id="ABK77761">
    <property type="protein sequence ID" value="ABK77761"/>
    <property type="gene ID" value="CENSYa_1133"/>
</dbReference>
<keyword evidence="2" id="KW-1185">Reference proteome</keyword>
<evidence type="ECO:0000313" key="1">
    <source>
        <dbReference type="EMBL" id="ABK77761.1"/>
    </source>
</evidence>
<dbReference type="HOGENOM" id="CLU_2856936_0_0_2"/>
<name>A0RWP4_CENSY</name>
<accession>A0RWP4</accession>
<dbReference type="EMBL" id="DP000238">
    <property type="protein sequence ID" value="ABK77761.1"/>
    <property type="molecule type" value="Genomic_DNA"/>
</dbReference>
<sequence length="64" mass="7399">MASVVLDDPFLLHRWYEILGHYTMAPTMVKNTFVCGINAGYTGERRVTARLKNRHGAFHMSYPR</sequence>
<organism evidence="1 2">
    <name type="scientific">Cenarchaeum symbiosum (strain A)</name>
    <dbReference type="NCBI Taxonomy" id="414004"/>
    <lineage>
        <taxon>Archaea</taxon>
        <taxon>Nitrososphaerota</taxon>
        <taxon>Candidatus Cenarchaeales</taxon>
        <taxon>Candidatus Cenarchaeaceae</taxon>
        <taxon>Candidatus Cenarchaeum</taxon>
    </lineage>
</organism>
<protein>
    <submittedName>
        <fullName evidence="1">Uncharacterized protein</fullName>
    </submittedName>
</protein>
<dbReference type="Proteomes" id="UP000000758">
    <property type="component" value="Chromosome"/>
</dbReference>
<gene>
    <name evidence="1" type="ordered locus">CENSYa_1133</name>
</gene>
<reference evidence="1 2" key="1">
    <citation type="journal article" date="2006" name="Proc. Natl. Acad. Sci. U.S.A.">
        <title>Genomic analysis of the uncultivated marine crenarchaeote Cenarchaeum symbiosum.</title>
        <authorList>
            <person name="Hallam S.J."/>
            <person name="Konstantinidis K.T."/>
            <person name="Putnam N."/>
            <person name="Schleper C."/>
            <person name="Watanabe Y."/>
            <person name="Sugahara J."/>
            <person name="Preston C."/>
            <person name="de la Torre J."/>
            <person name="Richardson P.M."/>
            <person name="DeLong E.F."/>
        </authorList>
    </citation>
    <scope>NUCLEOTIDE SEQUENCE [LARGE SCALE GENOMIC DNA]</scope>
    <source>
        <strain evidence="2">A</strain>
    </source>
</reference>
<evidence type="ECO:0000313" key="2">
    <source>
        <dbReference type="Proteomes" id="UP000000758"/>
    </source>
</evidence>
<dbReference type="KEGG" id="csy:CENSYa_1133"/>
<dbReference type="STRING" id="414004.CENSYa_1133"/>
<proteinExistence type="predicted"/>